<dbReference type="OrthoDB" id="6508095at2759"/>
<evidence type="ECO:0000313" key="2">
    <source>
        <dbReference type="EMBL" id="ETO34992.1"/>
    </source>
</evidence>
<dbReference type="Gene3D" id="3.40.50.1820">
    <property type="entry name" value="alpha/beta hydrolase"/>
    <property type="match status" value="1"/>
</dbReference>
<protein>
    <submittedName>
        <fullName evidence="2">Acetylcholinesterase-like protein</fullName>
    </submittedName>
</protein>
<dbReference type="InterPro" id="IPR002018">
    <property type="entry name" value="CarbesteraseB"/>
</dbReference>
<reference evidence="2 3" key="1">
    <citation type="journal article" date="2013" name="Curr. Biol.">
        <title>The Genome of the Foraminiferan Reticulomyxa filosa.</title>
        <authorList>
            <person name="Glockner G."/>
            <person name="Hulsmann N."/>
            <person name="Schleicher M."/>
            <person name="Noegel A.A."/>
            <person name="Eichinger L."/>
            <person name="Gallinger C."/>
            <person name="Pawlowski J."/>
            <person name="Sierra R."/>
            <person name="Euteneuer U."/>
            <person name="Pillet L."/>
            <person name="Moustafa A."/>
            <person name="Platzer M."/>
            <person name="Groth M."/>
            <person name="Szafranski K."/>
            <person name="Schliwa M."/>
        </authorList>
    </citation>
    <scope>NUCLEOTIDE SEQUENCE [LARGE SCALE GENOMIC DNA]</scope>
</reference>
<evidence type="ECO:0000313" key="3">
    <source>
        <dbReference type="Proteomes" id="UP000023152"/>
    </source>
</evidence>
<dbReference type="InterPro" id="IPR019819">
    <property type="entry name" value="Carboxylesterase_B_CS"/>
</dbReference>
<gene>
    <name evidence="2" type="ORF">RFI_02082</name>
</gene>
<dbReference type="Proteomes" id="UP000023152">
    <property type="component" value="Unassembled WGS sequence"/>
</dbReference>
<name>X6PBF1_RETFI</name>
<dbReference type="SUPFAM" id="SSF53474">
    <property type="entry name" value="alpha/beta-Hydrolases"/>
    <property type="match status" value="1"/>
</dbReference>
<dbReference type="PROSITE" id="PS00941">
    <property type="entry name" value="CARBOXYLESTERASE_B_2"/>
    <property type="match status" value="1"/>
</dbReference>
<dbReference type="EMBL" id="ASPP01002057">
    <property type="protein sequence ID" value="ETO34992.1"/>
    <property type="molecule type" value="Genomic_DNA"/>
</dbReference>
<organism evidence="2 3">
    <name type="scientific">Reticulomyxa filosa</name>
    <dbReference type="NCBI Taxonomy" id="46433"/>
    <lineage>
        <taxon>Eukaryota</taxon>
        <taxon>Sar</taxon>
        <taxon>Rhizaria</taxon>
        <taxon>Retaria</taxon>
        <taxon>Foraminifera</taxon>
        <taxon>Monothalamids</taxon>
        <taxon>Reticulomyxidae</taxon>
        <taxon>Reticulomyxa</taxon>
    </lineage>
</organism>
<evidence type="ECO:0000259" key="1">
    <source>
        <dbReference type="Pfam" id="PF00135"/>
    </source>
</evidence>
<dbReference type="PANTHER" id="PTHR11559">
    <property type="entry name" value="CARBOXYLESTERASE"/>
    <property type="match status" value="1"/>
</dbReference>
<proteinExistence type="predicted"/>
<dbReference type="AlphaFoldDB" id="X6PBF1"/>
<sequence length="314" mass="35475">MNPLVLLAGAIRYETSGKNKLLTLERLNETLNNISQKIQNAESQATLEYDGLIFVWCGYGNDQTGTFITSDGKQKYWNDIIKIYEIVTTNYLIKKTMSKCEYIGVCKKKNEYYICEKKMMFGKLFFFKVKPKQLYVATFCVDNLLKNAICVVVSFIVQTQYGALKGIVTTMGREFLAVPYATPPVNDLRFAAPQPVKPWNGTYLAQTQLPGCMQSCSSPWWLCPAVKSEDCLYLNIFTPLPTEGHDEKVPVLIFIHGGSFIMYYAGAIVGNATRVANLTNTVFVVINYRLGAFGYYYNEDLGLSGLKKKKKKKN</sequence>
<keyword evidence="3" id="KW-1185">Reference proteome</keyword>
<dbReference type="Pfam" id="PF00135">
    <property type="entry name" value="COesterase"/>
    <property type="match status" value="1"/>
</dbReference>
<comment type="caution">
    <text evidence="2">The sequence shown here is derived from an EMBL/GenBank/DDBJ whole genome shotgun (WGS) entry which is preliminary data.</text>
</comment>
<accession>X6PBF1</accession>
<feature type="domain" description="Carboxylesterase type B" evidence="1">
    <location>
        <begin position="156"/>
        <end position="300"/>
    </location>
</feature>
<dbReference type="InterPro" id="IPR029058">
    <property type="entry name" value="AB_hydrolase_fold"/>
</dbReference>
<dbReference type="InterPro" id="IPR050309">
    <property type="entry name" value="Type-B_Carboxylest/Lipase"/>
</dbReference>